<sequence length="85" mass="9336">MCLAIPVRITRLDGDTAVGEVGGVEREVSVMMTPGVKTGDYVIVHAGFAIQVVDRKEAEENLKVFAEMARRTDGARRRAGRHRPD</sequence>
<dbReference type="GO" id="GO:0005506">
    <property type="term" value="F:iron ion binding"/>
    <property type="evidence" value="ECO:0007669"/>
    <property type="project" value="TreeGrafter"/>
</dbReference>
<dbReference type="AlphaFoldDB" id="A0A7V0T669"/>
<name>A0A7V0T669_UNCW3</name>
<comment type="similarity">
    <text evidence="1">Belongs to the HupF/HypC family.</text>
</comment>
<dbReference type="GO" id="GO:0051604">
    <property type="term" value="P:protein maturation"/>
    <property type="evidence" value="ECO:0007669"/>
    <property type="project" value="TreeGrafter"/>
</dbReference>
<proteinExistence type="inferred from homology"/>
<dbReference type="FunFam" id="2.30.30.140:FF:000022">
    <property type="entry name" value="Hydrogenase assembly chaperone HybG"/>
    <property type="match status" value="1"/>
</dbReference>
<reference evidence="2" key="1">
    <citation type="journal article" date="2020" name="mSystems">
        <title>Genome- and Community-Level Interaction Insights into Carbon Utilization and Element Cycling Functions of Hydrothermarchaeota in Hydrothermal Sediment.</title>
        <authorList>
            <person name="Zhou Z."/>
            <person name="Liu Y."/>
            <person name="Xu W."/>
            <person name="Pan J."/>
            <person name="Luo Z.H."/>
            <person name="Li M."/>
        </authorList>
    </citation>
    <scope>NUCLEOTIDE SEQUENCE [LARGE SCALE GENOMIC DNA]</scope>
    <source>
        <strain evidence="2">SpSt-1182</strain>
    </source>
</reference>
<comment type="caution">
    <text evidence="2">The sequence shown here is derived from an EMBL/GenBank/DDBJ whole genome shotgun (WGS) entry which is preliminary data.</text>
</comment>
<organism evidence="2">
    <name type="scientific">candidate division WOR-3 bacterium</name>
    <dbReference type="NCBI Taxonomy" id="2052148"/>
    <lineage>
        <taxon>Bacteria</taxon>
        <taxon>Bacteria division WOR-3</taxon>
    </lineage>
</organism>
<dbReference type="Pfam" id="PF01455">
    <property type="entry name" value="HupF_HypC"/>
    <property type="match status" value="1"/>
</dbReference>
<dbReference type="SUPFAM" id="SSF159127">
    <property type="entry name" value="HupF/HypC-like"/>
    <property type="match status" value="1"/>
</dbReference>
<dbReference type="PANTHER" id="PTHR35177:SF2">
    <property type="entry name" value="HYDROGENASE MATURATION FACTOR HYBG"/>
    <property type="match status" value="1"/>
</dbReference>
<dbReference type="InterPro" id="IPR019812">
    <property type="entry name" value="Hydgase_assmbl_chp_CS"/>
</dbReference>
<accession>A0A7V0T669</accession>
<evidence type="ECO:0000313" key="2">
    <source>
        <dbReference type="EMBL" id="HDQ99565.1"/>
    </source>
</evidence>
<protein>
    <submittedName>
        <fullName evidence="2">HypC/HybG/HupF family hydrogenase formation chaperone</fullName>
    </submittedName>
</protein>
<dbReference type="EMBL" id="DSBX01000181">
    <property type="protein sequence ID" value="HDQ99565.1"/>
    <property type="molecule type" value="Genomic_DNA"/>
</dbReference>
<gene>
    <name evidence="2" type="ORF">ENN51_04685</name>
</gene>
<dbReference type="Proteomes" id="UP000885672">
    <property type="component" value="Unassembled WGS sequence"/>
</dbReference>
<dbReference type="GO" id="GO:1902670">
    <property type="term" value="F:carbon dioxide binding"/>
    <property type="evidence" value="ECO:0007669"/>
    <property type="project" value="TreeGrafter"/>
</dbReference>
<dbReference type="NCBIfam" id="TIGR00074">
    <property type="entry name" value="hypC_hupF"/>
    <property type="match status" value="1"/>
</dbReference>
<dbReference type="Gene3D" id="2.30.30.140">
    <property type="match status" value="1"/>
</dbReference>
<evidence type="ECO:0000256" key="1">
    <source>
        <dbReference type="ARBA" id="ARBA00006018"/>
    </source>
</evidence>
<dbReference type="PANTHER" id="PTHR35177">
    <property type="entry name" value="HYDROGENASE MATURATION FACTOR HYBG"/>
    <property type="match status" value="1"/>
</dbReference>
<dbReference type="InterPro" id="IPR001109">
    <property type="entry name" value="Hydrogenase_HupF/HypC"/>
</dbReference>
<dbReference type="PRINTS" id="PR00445">
    <property type="entry name" value="HUPFHYPC"/>
</dbReference>
<dbReference type="PROSITE" id="PS01097">
    <property type="entry name" value="HUPF_HYPC"/>
    <property type="match status" value="1"/>
</dbReference>